<gene>
    <name evidence="2" type="ORF">FIBSPDRAFT_60290</name>
</gene>
<dbReference type="GO" id="GO:0005829">
    <property type="term" value="C:cytosol"/>
    <property type="evidence" value="ECO:0007669"/>
    <property type="project" value="TreeGrafter"/>
</dbReference>
<dbReference type="GO" id="GO:0043161">
    <property type="term" value="P:proteasome-mediated ubiquitin-dependent protein catabolic process"/>
    <property type="evidence" value="ECO:0007669"/>
    <property type="project" value="TreeGrafter"/>
</dbReference>
<dbReference type="PANTHER" id="PTHR10621:SF0">
    <property type="entry name" value="UV EXCISION REPAIR PROTEIN RAD23"/>
    <property type="match status" value="1"/>
</dbReference>
<dbReference type="CDD" id="cd17039">
    <property type="entry name" value="Ubl_ubiquitin_like"/>
    <property type="match status" value="2"/>
</dbReference>
<reference evidence="2 3" key="1">
    <citation type="journal article" date="2016" name="Mol. Biol. Evol.">
        <title>Comparative Genomics of Early-Diverging Mushroom-Forming Fungi Provides Insights into the Origins of Lignocellulose Decay Capabilities.</title>
        <authorList>
            <person name="Nagy L.G."/>
            <person name="Riley R."/>
            <person name="Tritt A."/>
            <person name="Adam C."/>
            <person name="Daum C."/>
            <person name="Floudas D."/>
            <person name="Sun H."/>
            <person name="Yadav J.S."/>
            <person name="Pangilinan J."/>
            <person name="Larsson K.H."/>
            <person name="Matsuura K."/>
            <person name="Barry K."/>
            <person name="Labutti K."/>
            <person name="Kuo R."/>
            <person name="Ohm R.A."/>
            <person name="Bhattacharya S.S."/>
            <person name="Shirouzu T."/>
            <person name="Yoshinaga Y."/>
            <person name="Martin F.M."/>
            <person name="Grigoriev I.V."/>
            <person name="Hibbett D.S."/>
        </authorList>
    </citation>
    <scope>NUCLEOTIDE SEQUENCE [LARGE SCALE GENOMIC DNA]</scope>
    <source>
        <strain evidence="2 3">CBS 109695</strain>
    </source>
</reference>
<protein>
    <recommendedName>
        <fullName evidence="1">Ubiquitin-like domain-containing protein</fullName>
    </recommendedName>
</protein>
<feature type="domain" description="Ubiquitin-like" evidence="1">
    <location>
        <begin position="7"/>
        <end position="77"/>
    </location>
</feature>
<dbReference type="PROSITE" id="PS50053">
    <property type="entry name" value="UBIQUITIN_2"/>
    <property type="match status" value="1"/>
</dbReference>
<evidence type="ECO:0000259" key="1">
    <source>
        <dbReference type="PROSITE" id="PS50053"/>
    </source>
</evidence>
<dbReference type="GO" id="GO:0043130">
    <property type="term" value="F:ubiquitin binding"/>
    <property type="evidence" value="ECO:0007669"/>
    <property type="project" value="TreeGrafter"/>
</dbReference>
<keyword evidence="3" id="KW-1185">Reference proteome</keyword>
<sequence length="255" mass="28354">MQTTTTIHMTVRTLTGKSFPIDVDPTHTVGQLKATIVTTGKGKSIEVPRLEYKGHELRDTRRVDHYGLVANDVLYILPPSKAPNISLELIREDRGSAFDFTVSSGITVAKLREEIKIEEKIAVRQLKLVNNLGDEDEGGVVTLLEMQDDKAISECSVERQKVLVNNAVWEGVSAASDICILVWIDDRIQDTEGSQIGVTVRLDQTLGSFKKLLFDKHSFRCTKHSLILNSRELKNDDHTLGCLHFVDGCTVNAGR</sequence>
<dbReference type="Proteomes" id="UP000076532">
    <property type="component" value="Unassembled WGS sequence"/>
</dbReference>
<name>A0A166F4X6_9AGAM</name>
<organism evidence="2 3">
    <name type="scientific">Athelia psychrophila</name>
    <dbReference type="NCBI Taxonomy" id="1759441"/>
    <lineage>
        <taxon>Eukaryota</taxon>
        <taxon>Fungi</taxon>
        <taxon>Dikarya</taxon>
        <taxon>Basidiomycota</taxon>
        <taxon>Agaricomycotina</taxon>
        <taxon>Agaricomycetes</taxon>
        <taxon>Agaricomycetidae</taxon>
        <taxon>Atheliales</taxon>
        <taxon>Atheliaceae</taxon>
        <taxon>Athelia</taxon>
    </lineage>
</organism>
<evidence type="ECO:0000313" key="3">
    <source>
        <dbReference type="Proteomes" id="UP000076532"/>
    </source>
</evidence>
<dbReference type="EMBL" id="KV417593">
    <property type="protein sequence ID" value="KZP16438.1"/>
    <property type="molecule type" value="Genomic_DNA"/>
</dbReference>
<dbReference type="SUPFAM" id="SSF54236">
    <property type="entry name" value="Ubiquitin-like"/>
    <property type="match status" value="2"/>
</dbReference>
<dbReference type="InterPro" id="IPR000626">
    <property type="entry name" value="Ubiquitin-like_dom"/>
</dbReference>
<dbReference type="InterPro" id="IPR029071">
    <property type="entry name" value="Ubiquitin-like_domsf"/>
</dbReference>
<dbReference type="PANTHER" id="PTHR10621">
    <property type="entry name" value="UV EXCISION REPAIR PROTEIN RAD23"/>
    <property type="match status" value="1"/>
</dbReference>
<evidence type="ECO:0000313" key="2">
    <source>
        <dbReference type="EMBL" id="KZP16438.1"/>
    </source>
</evidence>
<dbReference type="OrthoDB" id="2332596at2759"/>
<dbReference type="GO" id="GO:0005654">
    <property type="term" value="C:nucleoplasm"/>
    <property type="evidence" value="ECO:0007669"/>
    <property type="project" value="TreeGrafter"/>
</dbReference>
<dbReference type="Gene3D" id="3.10.20.90">
    <property type="entry name" value="Phosphatidylinositol 3-kinase Catalytic Subunit, Chain A, domain 1"/>
    <property type="match status" value="2"/>
</dbReference>
<dbReference type="AlphaFoldDB" id="A0A166F4X6"/>
<proteinExistence type="predicted"/>
<dbReference type="GO" id="GO:0031593">
    <property type="term" value="F:polyubiquitin modification-dependent protein binding"/>
    <property type="evidence" value="ECO:0007669"/>
    <property type="project" value="TreeGrafter"/>
</dbReference>
<dbReference type="SMART" id="SM00213">
    <property type="entry name" value="UBQ"/>
    <property type="match status" value="2"/>
</dbReference>
<dbReference type="Pfam" id="PF00240">
    <property type="entry name" value="ubiquitin"/>
    <property type="match status" value="2"/>
</dbReference>
<dbReference type="GO" id="GO:0070628">
    <property type="term" value="F:proteasome binding"/>
    <property type="evidence" value="ECO:0007669"/>
    <property type="project" value="TreeGrafter"/>
</dbReference>
<accession>A0A166F4X6</accession>